<comment type="caution">
    <text evidence="4">The sequence shown here is derived from an EMBL/GenBank/DDBJ whole genome shotgun (WGS) entry which is preliminary data.</text>
</comment>
<keyword evidence="5" id="KW-1185">Reference proteome</keyword>
<gene>
    <name evidence="4" type="ORF">CHL78_001010</name>
</gene>
<dbReference type="InterPro" id="IPR011063">
    <property type="entry name" value="TilS/TtcA_N"/>
</dbReference>
<dbReference type="RefSeq" id="WP_094369304.1">
    <property type="nucleotide sequence ID" value="NZ_NOJY02000001.1"/>
</dbReference>
<dbReference type="SUPFAM" id="SSF52402">
    <property type="entry name" value="Adenine nucleotide alpha hydrolases-like"/>
    <property type="match status" value="1"/>
</dbReference>
<proteinExistence type="predicted"/>
<dbReference type="Proteomes" id="UP000215694">
    <property type="component" value="Unassembled WGS sequence"/>
</dbReference>
<reference evidence="4 5" key="1">
    <citation type="journal article" date="2017" name="Genome Announc.">
        <title>Draft Genome Sequence of Romboutsia weinsteinii sp. nov. Strain CCRI-19649(T) Isolated from Surface Water.</title>
        <authorList>
            <person name="Maheux A.F."/>
            <person name="Boudreau D.K."/>
            <person name="Berube E."/>
            <person name="Boissinot M."/>
            <person name="Cantin P."/>
            <person name="Raymond F."/>
            <person name="Corbeil J."/>
            <person name="Omar R.F."/>
            <person name="Bergeron M.G."/>
        </authorList>
    </citation>
    <scope>NUCLEOTIDE SEQUENCE [LARGE SCALE GENOMIC DNA]</scope>
    <source>
        <strain evidence="4 5">CCRI-19649</strain>
    </source>
</reference>
<dbReference type="InterPro" id="IPR035107">
    <property type="entry name" value="tRNA_thiolation_TtcA_Ctu1"/>
</dbReference>
<feature type="binding site" evidence="2">
    <location>
        <position position="160"/>
    </location>
    <ligand>
        <name>ATP</name>
        <dbReference type="ChEBI" id="CHEBI:30616"/>
    </ligand>
</feature>
<dbReference type="GO" id="GO:0016740">
    <property type="term" value="F:transferase activity"/>
    <property type="evidence" value="ECO:0007669"/>
    <property type="project" value="UniProtKB-KW"/>
</dbReference>
<protein>
    <submittedName>
        <fullName evidence="4">tRNA 2-thiocytidine biosynthesis protein TtcA</fullName>
    </submittedName>
</protein>
<name>A0A371JAI3_9FIRM</name>
<dbReference type="OrthoDB" id="9801054at2"/>
<dbReference type="Gene3D" id="3.40.50.620">
    <property type="entry name" value="HUPs"/>
    <property type="match status" value="1"/>
</dbReference>
<accession>A0A371JAI3</accession>
<dbReference type="PIRSF" id="PIRSF004976">
    <property type="entry name" value="ATPase_YdaO"/>
    <property type="match status" value="1"/>
</dbReference>
<organism evidence="4 5">
    <name type="scientific">Romboutsia weinsteinii</name>
    <dbReference type="NCBI Taxonomy" id="2020949"/>
    <lineage>
        <taxon>Bacteria</taxon>
        <taxon>Bacillati</taxon>
        <taxon>Bacillota</taxon>
        <taxon>Clostridia</taxon>
        <taxon>Peptostreptococcales</taxon>
        <taxon>Peptostreptococcaceae</taxon>
        <taxon>Romboutsia</taxon>
    </lineage>
</organism>
<feature type="binding site" evidence="2">
    <location>
        <begin position="59"/>
        <end position="61"/>
    </location>
    <ligand>
        <name>ATP</name>
        <dbReference type="ChEBI" id="CHEBI:30616"/>
    </ligand>
</feature>
<dbReference type="CDD" id="cd24138">
    <property type="entry name" value="TtcA-like"/>
    <property type="match status" value="1"/>
</dbReference>
<feature type="binding site" evidence="2">
    <location>
        <position position="65"/>
    </location>
    <ligand>
        <name>ATP</name>
        <dbReference type="ChEBI" id="CHEBI:30616"/>
    </ligand>
</feature>
<evidence type="ECO:0000256" key="2">
    <source>
        <dbReference type="PIRSR" id="PIRSR004976-51"/>
    </source>
</evidence>
<dbReference type="Pfam" id="PF01171">
    <property type="entry name" value="ATP_bind_3"/>
    <property type="match status" value="1"/>
</dbReference>
<sequence length="288" mass="33229">MSELAGKGCAVIVPFDERQPLKDIEKSIIKKYRKHLWSKFIKAIRDYKLVEEGDKIAVAISGGKDSIIMAKMFQELKRHGQVNFEVEFIAMDPGYHKDIRQLLIDNCEYLDIPIHLFDSRIFEIADEIAKDYPCYMCARMRRGALYAKAEELGCNKLALGHHYDDVIETTMMNLLCAGNFKTMLPKLNSTNFDGIQIIRPLYYIREEQIIKFIQNSGIWPLNCACMVAAKKTGNKRYEIKELIKSLEPNFKDVEKSIFKAAQNVNIDSVLGWQQDGVKHSFLEKYDEI</sequence>
<evidence type="ECO:0000313" key="4">
    <source>
        <dbReference type="EMBL" id="RDY29781.1"/>
    </source>
</evidence>
<feature type="binding site" evidence="2">
    <location>
        <position position="165"/>
    </location>
    <ligand>
        <name>ATP</name>
        <dbReference type="ChEBI" id="CHEBI:30616"/>
    </ligand>
</feature>
<dbReference type="InterPro" id="IPR014729">
    <property type="entry name" value="Rossmann-like_a/b/a_fold"/>
</dbReference>
<feature type="binding site" evidence="2">
    <location>
        <position position="89"/>
    </location>
    <ligand>
        <name>ATP</name>
        <dbReference type="ChEBI" id="CHEBI:30616"/>
    </ligand>
</feature>
<dbReference type="GO" id="GO:0008033">
    <property type="term" value="P:tRNA processing"/>
    <property type="evidence" value="ECO:0007669"/>
    <property type="project" value="InterPro"/>
</dbReference>
<dbReference type="PANTHER" id="PTHR43686:SF1">
    <property type="entry name" value="AMINOTRAN_5 DOMAIN-CONTAINING PROTEIN"/>
    <property type="match status" value="1"/>
</dbReference>
<evidence type="ECO:0000256" key="1">
    <source>
        <dbReference type="ARBA" id="ARBA00022679"/>
    </source>
</evidence>
<keyword evidence="2" id="KW-0547">Nucleotide-binding</keyword>
<keyword evidence="2" id="KW-0067">ATP-binding</keyword>
<dbReference type="PANTHER" id="PTHR43686">
    <property type="entry name" value="SULFURTRANSFERASE-RELATED"/>
    <property type="match status" value="1"/>
</dbReference>
<evidence type="ECO:0000259" key="3">
    <source>
        <dbReference type="Pfam" id="PF01171"/>
    </source>
</evidence>
<evidence type="ECO:0000313" key="5">
    <source>
        <dbReference type="Proteomes" id="UP000215694"/>
    </source>
</evidence>
<feature type="domain" description="tRNA(Ile)-lysidine/2-thiocytidine synthase N-terminal" evidence="3">
    <location>
        <begin position="55"/>
        <end position="218"/>
    </location>
</feature>
<dbReference type="EMBL" id="NOJY02000001">
    <property type="protein sequence ID" value="RDY29781.1"/>
    <property type="molecule type" value="Genomic_DNA"/>
</dbReference>
<dbReference type="AlphaFoldDB" id="A0A371JAI3"/>
<dbReference type="GO" id="GO:0005524">
    <property type="term" value="F:ATP binding"/>
    <property type="evidence" value="ECO:0007669"/>
    <property type="project" value="UniProtKB-KW"/>
</dbReference>
<keyword evidence="1" id="KW-0808">Transferase</keyword>